<comment type="caution">
    <text evidence="1">The sequence shown here is derived from an EMBL/GenBank/DDBJ whole genome shotgun (WGS) entry which is preliminary data.</text>
</comment>
<name>A0ABU2U0J4_9ACTN</name>
<evidence type="ECO:0000313" key="1">
    <source>
        <dbReference type="EMBL" id="MDT0466605.1"/>
    </source>
</evidence>
<evidence type="ECO:0000313" key="2">
    <source>
        <dbReference type="Proteomes" id="UP001183809"/>
    </source>
</evidence>
<protein>
    <submittedName>
        <fullName evidence="1">Uncharacterized protein</fullName>
    </submittedName>
</protein>
<accession>A0ABU2U0J4</accession>
<gene>
    <name evidence="1" type="ORF">RM764_26985</name>
</gene>
<dbReference type="EMBL" id="JAVREY010000039">
    <property type="protein sequence ID" value="MDT0466605.1"/>
    <property type="molecule type" value="Genomic_DNA"/>
</dbReference>
<proteinExistence type="predicted"/>
<sequence>MGRSALAGADAATRENFALTCSAWTESNSWRNEDGVTATGAATLPHLRSLFPGY</sequence>
<dbReference type="Proteomes" id="UP001183809">
    <property type="component" value="Unassembled WGS sequence"/>
</dbReference>
<dbReference type="RefSeq" id="WP_311698062.1">
    <property type="nucleotide sequence ID" value="NZ_JAVREY010000039.1"/>
</dbReference>
<keyword evidence="2" id="KW-1185">Reference proteome</keyword>
<reference evidence="2" key="1">
    <citation type="submission" date="2023-07" db="EMBL/GenBank/DDBJ databases">
        <title>30 novel species of actinomycetes from the DSMZ collection.</title>
        <authorList>
            <person name="Nouioui I."/>
        </authorList>
    </citation>
    <scope>NUCLEOTIDE SEQUENCE [LARGE SCALE GENOMIC DNA]</scope>
    <source>
        <strain evidence="2">DSM 41699</strain>
    </source>
</reference>
<organism evidence="1 2">
    <name type="scientific">Streptomyces gibsoniae</name>
    <dbReference type="NCBI Taxonomy" id="3075529"/>
    <lineage>
        <taxon>Bacteria</taxon>
        <taxon>Bacillati</taxon>
        <taxon>Actinomycetota</taxon>
        <taxon>Actinomycetes</taxon>
        <taxon>Kitasatosporales</taxon>
        <taxon>Streptomycetaceae</taxon>
        <taxon>Streptomyces</taxon>
    </lineage>
</organism>